<feature type="chain" id="PRO_5040331869" evidence="7">
    <location>
        <begin position="21"/>
        <end position="489"/>
    </location>
</feature>
<name>A0A9P5YUU7_9AGAR</name>
<evidence type="ECO:0000259" key="8">
    <source>
        <dbReference type="PROSITE" id="PS51767"/>
    </source>
</evidence>
<dbReference type="EMBL" id="MU155385">
    <property type="protein sequence ID" value="KAF9474316.1"/>
    <property type="molecule type" value="Genomic_DNA"/>
</dbReference>
<comment type="similarity">
    <text evidence="1 6">Belongs to the peptidase A1 family.</text>
</comment>
<evidence type="ECO:0000256" key="5">
    <source>
        <dbReference type="PIRSR" id="PIRSR601461-1"/>
    </source>
</evidence>
<feature type="active site" evidence="5">
    <location>
        <position position="95"/>
    </location>
</feature>
<keyword evidence="3 6" id="KW-0064">Aspartyl protease</keyword>
<dbReference type="AlphaFoldDB" id="A0A9P5YUU7"/>
<dbReference type="SUPFAM" id="SSF50630">
    <property type="entry name" value="Acid proteases"/>
    <property type="match status" value="1"/>
</dbReference>
<dbReference type="PANTHER" id="PTHR47966:SF6">
    <property type="entry name" value="PEPTIDASE A1 DOMAIN-CONTAINING PROTEIN"/>
    <property type="match status" value="1"/>
</dbReference>
<dbReference type="PROSITE" id="PS51767">
    <property type="entry name" value="PEPTIDASE_A1"/>
    <property type="match status" value="1"/>
</dbReference>
<evidence type="ECO:0000313" key="9">
    <source>
        <dbReference type="EMBL" id="KAF9474316.1"/>
    </source>
</evidence>
<evidence type="ECO:0000256" key="3">
    <source>
        <dbReference type="ARBA" id="ARBA00022750"/>
    </source>
</evidence>
<gene>
    <name evidence="9" type="ORF">BDN70DRAFT_936746</name>
</gene>
<dbReference type="PROSITE" id="PS00141">
    <property type="entry name" value="ASP_PROTEASE"/>
    <property type="match status" value="2"/>
</dbReference>
<evidence type="ECO:0000256" key="2">
    <source>
        <dbReference type="ARBA" id="ARBA00022670"/>
    </source>
</evidence>
<dbReference type="CDD" id="cd05471">
    <property type="entry name" value="pepsin_like"/>
    <property type="match status" value="1"/>
</dbReference>
<evidence type="ECO:0000256" key="7">
    <source>
        <dbReference type="SAM" id="SignalP"/>
    </source>
</evidence>
<dbReference type="InterPro" id="IPR033121">
    <property type="entry name" value="PEPTIDASE_A1"/>
</dbReference>
<evidence type="ECO:0000256" key="1">
    <source>
        <dbReference type="ARBA" id="ARBA00007447"/>
    </source>
</evidence>
<dbReference type="Gene3D" id="2.40.70.10">
    <property type="entry name" value="Acid Proteases"/>
    <property type="match status" value="2"/>
</dbReference>
<dbReference type="OrthoDB" id="771136at2759"/>
<keyword evidence="7" id="KW-0732">Signal</keyword>
<dbReference type="InterPro" id="IPR021109">
    <property type="entry name" value="Peptidase_aspartic_dom_sf"/>
</dbReference>
<comment type="caution">
    <text evidence="9">The sequence shown here is derived from an EMBL/GenBank/DDBJ whole genome shotgun (WGS) entry which is preliminary data.</text>
</comment>
<dbReference type="Pfam" id="PF00026">
    <property type="entry name" value="Asp"/>
    <property type="match status" value="1"/>
</dbReference>
<feature type="domain" description="Peptidase A1" evidence="8">
    <location>
        <begin position="77"/>
        <end position="408"/>
    </location>
</feature>
<dbReference type="InterPro" id="IPR001461">
    <property type="entry name" value="Aspartic_peptidase_A1"/>
</dbReference>
<keyword evidence="4 6" id="KW-0378">Hydrolase</keyword>
<reference evidence="9" key="1">
    <citation type="submission" date="2020-11" db="EMBL/GenBank/DDBJ databases">
        <authorList>
            <consortium name="DOE Joint Genome Institute"/>
            <person name="Ahrendt S."/>
            <person name="Riley R."/>
            <person name="Andreopoulos W."/>
            <person name="Labutti K."/>
            <person name="Pangilinan J."/>
            <person name="Ruiz-Duenas F.J."/>
            <person name="Barrasa J.M."/>
            <person name="Sanchez-Garcia M."/>
            <person name="Camarero S."/>
            <person name="Miyauchi S."/>
            <person name="Serrano A."/>
            <person name="Linde D."/>
            <person name="Babiker R."/>
            <person name="Drula E."/>
            <person name="Ayuso-Fernandez I."/>
            <person name="Pacheco R."/>
            <person name="Padilla G."/>
            <person name="Ferreira P."/>
            <person name="Barriuso J."/>
            <person name="Kellner H."/>
            <person name="Castanera R."/>
            <person name="Alfaro M."/>
            <person name="Ramirez L."/>
            <person name="Pisabarro A.G."/>
            <person name="Kuo A."/>
            <person name="Tritt A."/>
            <person name="Lipzen A."/>
            <person name="He G."/>
            <person name="Yan M."/>
            <person name="Ng V."/>
            <person name="Cullen D."/>
            <person name="Martin F."/>
            <person name="Rosso M.-N."/>
            <person name="Henrissat B."/>
            <person name="Hibbett D."/>
            <person name="Martinez A.T."/>
            <person name="Grigoriev I.V."/>
        </authorList>
    </citation>
    <scope>NUCLEOTIDE SEQUENCE</scope>
    <source>
        <strain evidence="9">CIRM-BRFM 674</strain>
    </source>
</reference>
<dbReference type="InterPro" id="IPR034164">
    <property type="entry name" value="Pepsin-like_dom"/>
</dbReference>
<keyword evidence="2 6" id="KW-0645">Protease</keyword>
<dbReference type="GO" id="GO:0004190">
    <property type="term" value="F:aspartic-type endopeptidase activity"/>
    <property type="evidence" value="ECO:0007669"/>
    <property type="project" value="UniProtKB-KW"/>
</dbReference>
<organism evidence="9 10">
    <name type="scientific">Pholiota conissans</name>
    <dbReference type="NCBI Taxonomy" id="109636"/>
    <lineage>
        <taxon>Eukaryota</taxon>
        <taxon>Fungi</taxon>
        <taxon>Dikarya</taxon>
        <taxon>Basidiomycota</taxon>
        <taxon>Agaricomycotina</taxon>
        <taxon>Agaricomycetes</taxon>
        <taxon>Agaricomycetidae</taxon>
        <taxon>Agaricales</taxon>
        <taxon>Agaricineae</taxon>
        <taxon>Strophariaceae</taxon>
        <taxon>Pholiota</taxon>
    </lineage>
</organism>
<evidence type="ECO:0000313" key="10">
    <source>
        <dbReference type="Proteomes" id="UP000807469"/>
    </source>
</evidence>
<proteinExistence type="inferred from homology"/>
<sequence>MVHLTLALAILPFGSLLVAADPIHVPLQRRSPRKLDLSEAAKRVKFRYGFGDIEPKSNRRASTAAIPVTNQDTDASYFADLTVGTPPQSLGVILDTGSSDLWFVGTSCRCSQVTPFLSSQSTTFQGGTPSIGDSALGSQITIQYGSGSVAGSLSQDTISMGGFTLPNQKFLTIDSITGIILSDDPLGASGLIGLAFATLTKTRTTPFWEALATSNQLTSPEMSFWLARSNNPRVRDVPGGIFTLGGTNSSLFTGDIEFINMPSGDPLFWTLPISSVTVGGKSVSLASAGSMAAIDTGTSLIAGPIADVRAIWAAVPGSTPSESTPGFFSFPCTTTVQISFSFGGKSWAISASDMAAGTEPLDFSRCIGSIFAVNVPSNPANPTWIIGDTFLKNVYSVFRATPPSIGFAQLSTLALGGAGSATTSESSIPGVSTVFKTDSFTGFPSVPTTTAGTGSTSGSGSPATSGAELLKSSALLIVGSVVMAGISLF</sequence>
<dbReference type="GO" id="GO:0006508">
    <property type="term" value="P:proteolysis"/>
    <property type="evidence" value="ECO:0007669"/>
    <property type="project" value="UniProtKB-KW"/>
</dbReference>
<accession>A0A9P5YUU7</accession>
<dbReference type="PRINTS" id="PR00792">
    <property type="entry name" value="PEPSIN"/>
</dbReference>
<dbReference type="InterPro" id="IPR001969">
    <property type="entry name" value="Aspartic_peptidase_AS"/>
</dbReference>
<protein>
    <submittedName>
        <fullName evidence="9">Acid protease</fullName>
    </submittedName>
</protein>
<feature type="active site" evidence="5">
    <location>
        <position position="295"/>
    </location>
</feature>
<feature type="signal peptide" evidence="7">
    <location>
        <begin position="1"/>
        <end position="20"/>
    </location>
</feature>
<evidence type="ECO:0000256" key="4">
    <source>
        <dbReference type="ARBA" id="ARBA00022801"/>
    </source>
</evidence>
<keyword evidence="10" id="KW-1185">Reference proteome</keyword>
<dbReference type="Proteomes" id="UP000807469">
    <property type="component" value="Unassembled WGS sequence"/>
</dbReference>
<dbReference type="PANTHER" id="PTHR47966">
    <property type="entry name" value="BETA-SITE APP-CLEAVING ENZYME, ISOFORM A-RELATED"/>
    <property type="match status" value="1"/>
</dbReference>
<dbReference type="FunFam" id="2.40.70.10:FF:000115">
    <property type="entry name" value="Lysosomal aspartic protease"/>
    <property type="match status" value="1"/>
</dbReference>
<evidence type="ECO:0000256" key="6">
    <source>
        <dbReference type="RuleBase" id="RU000454"/>
    </source>
</evidence>